<comment type="caution">
    <text evidence="1">The sequence shown here is derived from an EMBL/GenBank/DDBJ whole genome shotgun (WGS) entry which is preliminary data.</text>
</comment>
<protein>
    <submittedName>
        <fullName evidence="1">Uncharacterized protein</fullName>
    </submittedName>
</protein>
<proteinExistence type="predicted"/>
<dbReference type="EMBL" id="LXQA010113354">
    <property type="protein sequence ID" value="MCI19129.1"/>
    <property type="molecule type" value="Genomic_DNA"/>
</dbReference>
<accession>A0A392Q5L0</accession>
<sequence>FDGSYRVKRVCKENSIVEYFESEAAGHAAIKVNSEFVSSSPGGAPNEVEELESYEALRFAEEVLVTPQIELIDHTIVDYSSVVNVDDDTDNDVHVGMSASKRKWTSKNYRKYLMCNTDDDFDEEIPHEIDGYSSVVKVKKE</sequence>
<evidence type="ECO:0000313" key="2">
    <source>
        <dbReference type="Proteomes" id="UP000265520"/>
    </source>
</evidence>
<feature type="non-terminal residue" evidence="1">
    <location>
        <position position="1"/>
    </location>
</feature>
<name>A0A392Q5L0_9FABA</name>
<reference evidence="1 2" key="1">
    <citation type="journal article" date="2018" name="Front. Plant Sci.">
        <title>Red Clover (Trifolium pratense) and Zigzag Clover (T. medium) - A Picture of Genomic Similarities and Differences.</title>
        <authorList>
            <person name="Dluhosova J."/>
            <person name="Istvanek J."/>
            <person name="Nedelnik J."/>
            <person name="Repkova J."/>
        </authorList>
    </citation>
    <scope>NUCLEOTIDE SEQUENCE [LARGE SCALE GENOMIC DNA]</scope>
    <source>
        <strain evidence="2">cv. 10/8</strain>
        <tissue evidence="1">Leaf</tissue>
    </source>
</reference>
<dbReference type="Proteomes" id="UP000265520">
    <property type="component" value="Unassembled WGS sequence"/>
</dbReference>
<organism evidence="1 2">
    <name type="scientific">Trifolium medium</name>
    <dbReference type="NCBI Taxonomy" id="97028"/>
    <lineage>
        <taxon>Eukaryota</taxon>
        <taxon>Viridiplantae</taxon>
        <taxon>Streptophyta</taxon>
        <taxon>Embryophyta</taxon>
        <taxon>Tracheophyta</taxon>
        <taxon>Spermatophyta</taxon>
        <taxon>Magnoliopsida</taxon>
        <taxon>eudicotyledons</taxon>
        <taxon>Gunneridae</taxon>
        <taxon>Pentapetalae</taxon>
        <taxon>rosids</taxon>
        <taxon>fabids</taxon>
        <taxon>Fabales</taxon>
        <taxon>Fabaceae</taxon>
        <taxon>Papilionoideae</taxon>
        <taxon>50 kb inversion clade</taxon>
        <taxon>NPAAA clade</taxon>
        <taxon>Hologalegina</taxon>
        <taxon>IRL clade</taxon>
        <taxon>Trifolieae</taxon>
        <taxon>Trifolium</taxon>
    </lineage>
</organism>
<dbReference type="AlphaFoldDB" id="A0A392Q5L0"/>
<evidence type="ECO:0000313" key="1">
    <source>
        <dbReference type="EMBL" id="MCI19129.1"/>
    </source>
</evidence>
<keyword evidence="2" id="KW-1185">Reference proteome</keyword>